<dbReference type="InterPro" id="IPR004090">
    <property type="entry name" value="Chemotax_Me-accpt_rcpt"/>
</dbReference>
<feature type="transmembrane region" description="Helical" evidence="11">
    <location>
        <begin position="6"/>
        <end position="28"/>
    </location>
</feature>
<dbReference type="PROSITE" id="PS50885">
    <property type="entry name" value="HAMP"/>
    <property type="match status" value="1"/>
</dbReference>
<organism evidence="14 15">
    <name type="scientific">Dethiosulfovibrio marinus</name>
    <dbReference type="NCBI Taxonomy" id="133532"/>
    <lineage>
        <taxon>Bacteria</taxon>
        <taxon>Thermotogati</taxon>
        <taxon>Synergistota</taxon>
        <taxon>Synergistia</taxon>
        <taxon>Synergistales</taxon>
        <taxon>Dethiosulfovibrionaceae</taxon>
        <taxon>Dethiosulfovibrio</taxon>
    </lineage>
</organism>
<keyword evidence="2" id="KW-1003">Cell membrane</keyword>
<dbReference type="PROSITE" id="PS50111">
    <property type="entry name" value="CHEMOTAXIS_TRANSDUC_2"/>
    <property type="match status" value="1"/>
</dbReference>
<dbReference type="Gene3D" id="3.30.450.20">
    <property type="entry name" value="PAS domain"/>
    <property type="match status" value="2"/>
</dbReference>
<name>A0ABS9EUN4_9BACT</name>
<dbReference type="CDD" id="cd06225">
    <property type="entry name" value="HAMP"/>
    <property type="match status" value="1"/>
</dbReference>
<dbReference type="Pfam" id="PF02743">
    <property type="entry name" value="dCache_1"/>
    <property type="match status" value="1"/>
</dbReference>
<sequence>MNTLKGRLIAVFVLTGLIGLGTLGILAIQRSGTALTAAAEKEGIALTSSVGEMIDSYIKSEVAAVDLLASSVSMRSMNWETQKTFIEQVDINVTGIQEIWVVDEKGQARYLDGTTLDLENRDYVKEALSTGKTTLSDPVKSKKTGEMVIVVASPIFEDGKSRPSALLCGRIPLKSLQKTVDKYSWGQTGYIFAIDRKGIVVLHPNEEHQGTLNASVESKAIPAELVEIVKKGMRGESGVEGYPFEGKEKLAAYAPSEFTGWLIFSSAYLDEFTAPVIRMRNTIALITLGLILAIAVVSFFIARSIATPVEKAVQAMGKIAKGDLDVTIEDRSSIKELKQLRQAVDAMTSEVSSALSVVNESARTVLDRAQDVNAAVEEANATSDQILEQTVRGNEMAQNTASAVEQTNASISEVAEGAQSGAQNAVEAGEAAENTSHEAEKGTKALNAMVSVIDDVSSAGTKVGDAIKSLDDSVDSIGQFVTTITTIADQTNLLALNAAIEAARAGEHGRGFAVVAEEVRKLAEESNKAAQNVGTLIQEIISRTKTAASDQERSATLIGELVKRTNETKEVFTQVVVRMNGITENVQSIAAAAEEQSASTQEMASGVEHISTNTKNIAEALKSITHGMEEESQALEMMARSAEELVSLSDDMEKAVAHFRLRSQRALDVK</sequence>
<dbReference type="RefSeq" id="WP_236100234.1">
    <property type="nucleotide sequence ID" value="NZ_JAKGUD010000017.1"/>
</dbReference>
<feature type="region of interest" description="Disordered" evidence="10">
    <location>
        <begin position="417"/>
        <end position="436"/>
    </location>
</feature>
<dbReference type="PRINTS" id="PR00260">
    <property type="entry name" value="CHEMTRNSDUCR"/>
</dbReference>
<comment type="subcellular location">
    <subcellularLocation>
        <location evidence="1">Cell membrane</location>
        <topology evidence="1">Multi-pass membrane protein</topology>
    </subcellularLocation>
</comment>
<dbReference type="CDD" id="cd11386">
    <property type="entry name" value="MCP_signal"/>
    <property type="match status" value="1"/>
</dbReference>
<protein>
    <submittedName>
        <fullName evidence="14">Methyl-accepting chemotaxis protein</fullName>
    </submittedName>
</protein>
<evidence type="ECO:0000256" key="4">
    <source>
        <dbReference type="ARBA" id="ARBA00022692"/>
    </source>
</evidence>
<keyword evidence="3" id="KW-0145">Chemotaxis</keyword>
<evidence type="ECO:0000256" key="2">
    <source>
        <dbReference type="ARBA" id="ARBA00022475"/>
    </source>
</evidence>
<dbReference type="Proteomes" id="UP001200430">
    <property type="component" value="Unassembled WGS sequence"/>
</dbReference>
<gene>
    <name evidence="14" type="ORF">L2W38_11950</name>
</gene>
<evidence type="ECO:0000259" key="13">
    <source>
        <dbReference type="PROSITE" id="PS50885"/>
    </source>
</evidence>
<dbReference type="CDD" id="cd18773">
    <property type="entry name" value="PDC1_HK_sensor"/>
    <property type="match status" value="1"/>
</dbReference>
<dbReference type="SUPFAM" id="SSF158472">
    <property type="entry name" value="HAMP domain-like"/>
    <property type="match status" value="1"/>
</dbReference>
<evidence type="ECO:0000256" key="6">
    <source>
        <dbReference type="ARBA" id="ARBA00023136"/>
    </source>
</evidence>
<feature type="domain" description="Methyl-accepting transducer" evidence="12">
    <location>
        <begin position="375"/>
        <end position="611"/>
    </location>
</feature>
<dbReference type="SUPFAM" id="SSF103190">
    <property type="entry name" value="Sensory domain-like"/>
    <property type="match status" value="1"/>
</dbReference>
<dbReference type="InterPro" id="IPR033479">
    <property type="entry name" value="dCache_1"/>
</dbReference>
<reference evidence="14 15" key="1">
    <citation type="submission" date="2022-01" db="EMBL/GenBank/DDBJ databases">
        <title>Dethiosulfovibrio faecalis sp. nov., a novel proteolytic, non-sulfur-reducing bacterium isolated from a marine aquaculture solid waste bioreactor.</title>
        <authorList>
            <person name="Grabowski S."/>
            <person name="Apolinario E."/>
            <person name="Schneider N."/>
            <person name="Marshall C.W."/>
            <person name="Sowers K.R."/>
        </authorList>
    </citation>
    <scope>NUCLEOTIDE SEQUENCE [LARGE SCALE GENOMIC DNA]</scope>
    <source>
        <strain evidence="14 15">DSM 12537</strain>
    </source>
</reference>
<dbReference type="PANTHER" id="PTHR32089:SF112">
    <property type="entry name" value="LYSOZYME-LIKE PROTEIN-RELATED"/>
    <property type="match status" value="1"/>
</dbReference>
<dbReference type="SMART" id="SM00283">
    <property type="entry name" value="MA"/>
    <property type="match status" value="1"/>
</dbReference>
<evidence type="ECO:0000313" key="14">
    <source>
        <dbReference type="EMBL" id="MCF4143525.1"/>
    </source>
</evidence>
<feature type="transmembrane region" description="Helical" evidence="11">
    <location>
        <begin position="283"/>
        <end position="302"/>
    </location>
</feature>
<dbReference type="SUPFAM" id="SSF58104">
    <property type="entry name" value="Methyl-accepting chemotaxis protein (MCP) signaling domain"/>
    <property type="match status" value="1"/>
</dbReference>
<dbReference type="Pfam" id="PF00015">
    <property type="entry name" value="MCPsignal"/>
    <property type="match status" value="1"/>
</dbReference>
<dbReference type="PANTHER" id="PTHR32089">
    <property type="entry name" value="METHYL-ACCEPTING CHEMOTAXIS PROTEIN MCPB"/>
    <property type="match status" value="1"/>
</dbReference>
<comment type="caution">
    <text evidence="14">The sequence shown here is derived from an EMBL/GenBank/DDBJ whole genome shotgun (WGS) entry which is preliminary data.</text>
</comment>
<keyword evidence="5 11" id="KW-1133">Transmembrane helix</keyword>
<dbReference type="Gene3D" id="1.10.287.950">
    <property type="entry name" value="Methyl-accepting chemotaxis protein"/>
    <property type="match status" value="1"/>
</dbReference>
<evidence type="ECO:0000256" key="7">
    <source>
        <dbReference type="ARBA" id="ARBA00023224"/>
    </source>
</evidence>
<evidence type="ECO:0000313" key="15">
    <source>
        <dbReference type="Proteomes" id="UP001200430"/>
    </source>
</evidence>
<evidence type="ECO:0000256" key="9">
    <source>
        <dbReference type="PROSITE-ProRule" id="PRU00284"/>
    </source>
</evidence>
<proteinExistence type="inferred from homology"/>
<dbReference type="SMART" id="SM00304">
    <property type="entry name" value="HAMP"/>
    <property type="match status" value="1"/>
</dbReference>
<evidence type="ECO:0000256" key="3">
    <source>
        <dbReference type="ARBA" id="ARBA00022500"/>
    </source>
</evidence>
<evidence type="ECO:0000256" key="5">
    <source>
        <dbReference type="ARBA" id="ARBA00022989"/>
    </source>
</evidence>
<dbReference type="InterPro" id="IPR003660">
    <property type="entry name" value="HAMP_dom"/>
</dbReference>
<dbReference type="Gene3D" id="6.10.340.10">
    <property type="match status" value="1"/>
</dbReference>
<dbReference type="CDD" id="cd12912">
    <property type="entry name" value="PDC2_MCP_like"/>
    <property type="match status" value="1"/>
</dbReference>
<evidence type="ECO:0000256" key="11">
    <source>
        <dbReference type="SAM" id="Phobius"/>
    </source>
</evidence>
<keyword evidence="4 11" id="KW-0812">Transmembrane</keyword>
<comment type="similarity">
    <text evidence="8">Belongs to the methyl-accepting chemotaxis (MCP) protein family.</text>
</comment>
<dbReference type="Pfam" id="PF00672">
    <property type="entry name" value="HAMP"/>
    <property type="match status" value="1"/>
</dbReference>
<evidence type="ECO:0000256" key="10">
    <source>
        <dbReference type="SAM" id="MobiDB-lite"/>
    </source>
</evidence>
<keyword evidence="7 9" id="KW-0807">Transducer</keyword>
<keyword evidence="15" id="KW-1185">Reference proteome</keyword>
<evidence type="ECO:0000259" key="12">
    <source>
        <dbReference type="PROSITE" id="PS50111"/>
    </source>
</evidence>
<feature type="domain" description="HAMP" evidence="13">
    <location>
        <begin position="303"/>
        <end position="356"/>
    </location>
</feature>
<dbReference type="InterPro" id="IPR029151">
    <property type="entry name" value="Sensor-like_sf"/>
</dbReference>
<dbReference type="InterPro" id="IPR004089">
    <property type="entry name" value="MCPsignal_dom"/>
</dbReference>
<dbReference type="EMBL" id="JAKGUD010000017">
    <property type="protein sequence ID" value="MCF4143525.1"/>
    <property type="molecule type" value="Genomic_DNA"/>
</dbReference>
<evidence type="ECO:0000256" key="8">
    <source>
        <dbReference type="ARBA" id="ARBA00029447"/>
    </source>
</evidence>
<evidence type="ECO:0000256" key="1">
    <source>
        <dbReference type="ARBA" id="ARBA00004651"/>
    </source>
</evidence>
<keyword evidence="6 11" id="KW-0472">Membrane</keyword>
<accession>A0ABS9EUN4</accession>